<keyword evidence="1" id="KW-0238">DNA-binding</keyword>
<evidence type="ECO:0000256" key="1">
    <source>
        <dbReference type="ARBA" id="ARBA00023125"/>
    </source>
</evidence>
<dbReference type="Pfam" id="PF00239">
    <property type="entry name" value="Resolvase"/>
    <property type="match status" value="1"/>
</dbReference>
<gene>
    <name evidence="4" type="ORF">GGP83_003371</name>
</gene>
<comment type="caution">
    <text evidence="4">The sequence shown here is derived from an EMBL/GenBank/DDBJ whole genome shotgun (WGS) entry which is preliminary data.</text>
</comment>
<evidence type="ECO:0000256" key="2">
    <source>
        <dbReference type="ARBA" id="ARBA00023172"/>
    </source>
</evidence>
<feature type="domain" description="Resolvase/invertase-type recombinase catalytic" evidence="3">
    <location>
        <begin position="4"/>
        <end position="152"/>
    </location>
</feature>
<dbReference type="SMART" id="SM00857">
    <property type="entry name" value="Resolvase"/>
    <property type="match status" value="1"/>
</dbReference>
<dbReference type="InterPro" id="IPR036162">
    <property type="entry name" value="Resolvase-like_N_sf"/>
</dbReference>
<dbReference type="RefSeq" id="WP_259082633.1">
    <property type="nucleotide sequence ID" value="NZ_JANTZV010000023.1"/>
</dbReference>
<dbReference type="Gene3D" id="3.40.50.1390">
    <property type="entry name" value="Resolvase, N-terminal catalytic domain"/>
    <property type="match status" value="1"/>
</dbReference>
<protein>
    <submittedName>
        <fullName evidence="4">DNA invertase Pin-like site-specific DNA recombinase</fullName>
    </submittedName>
</protein>
<evidence type="ECO:0000313" key="5">
    <source>
        <dbReference type="Proteomes" id="UP001155010"/>
    </source>
</evidence>
<dbReference type="AlphaFoldDB" id="A0A9X2UBS9"/>
<dbReference type="GO" id="GO:0000150">
    <property type="term" value="F:DNA strand exchange activity"/>
    <property type="evidence" value="ECO:0007669"/>
    <property type="project" value="InterPro"/>
</dbReference>
<evidence type="ECO:0000313" key="4">
    <source>
        <dbReference type="EMBL" id="MCS3953396.1"/>
    </source>
</evidence>
<dbReference type="PANTHER" id="PTHR30461">
    <property type="entry name" value="DNA-INVERTASE FROM LAMBDOID PROPHAGE"/>
    <property type="match status" value="1"/>
</dbReference>
<dbReference type="Proteomes" id="UP001155010">
    <property type="component" value="Unassembled WGS sequence"/>
</dbReference>
<dbReference type="CDD" id="cd00338">
    <property type="entry name" value="Ser_Recombinase"/>
    <property type="match status" value="1"/>
</dbReference>
<organism evidence="4 5">
    <name type="scientific">Salinibacter ruber</name>
    <dbReference type="NCBI Taxonomy" id="146919"/>
    <lineage>
        <taxon>Bacteria</taxon>
        <taxon>Pseudomonadati</taxon>
        <taxon>Rhodothermota</taxon>
        <taxon>Rhodothermia</taxon>
        <taxon>Rhodothermales</taxon>
        <taxon>Salinibacteraceae</taxon>
        <taxon>Salinibacter</taxon>
    </lineage>
</organism>
<dbReference type="InterPro" id="IPR050639">
    <property type="entry name" value="SSR_resolvase"/>
</dbReference>
<proteinExistence type="predicted"/>
<dbReference type="PANTHER" id="PTHR30461:SF2">
    <property type="entry name" value="SERINE RECOMBINASE PINE-RELATED"/>
    <property type="match status" value="1"/>
</dbReference>
<dbReference type="PROSITE" id="PS51736">
    <property type="entry name" value="RECOMBINASES_3"/>
    <property type="match status" value="1"/>
</dbReference>
<accession>A0A9X2UBS9</accession>
<name>A0A9X2UBS9_9BACT</name>
<evidence type="ECO:0000259" key="3">
    <source>
        <dbReference type="PROSITE" id="PS51736"/>
    </source>
</evidence>
<reference evidence="4" key="1">
    <citation type="submission" date="2022-08" db="EMBL/GenBank/DDBJ databases">
        <title>Genomic Encyclopedia of Type Strains, Phase V (KMG-V): Genome sequencing to study the core and pangenomes of soil and plant-associated prokaryotes.</title>
        <authorList>
            <person name="Whitman W."/>
        </authorList>
    </citation>
    <scope>NUCLEOTIDE SEQUENCE</scope>
    <source>
        <strain evidence="4">SP2017</strain>
    </source>
</reference>
<dbReference type="GO" id="GO:0003677">
    <property type="term" value="F:DNA binding"/>
    <property type="evidence" value="ECO:0007669"/>
    <property type="project" value="UniProtKB-KW"/>
</dbReference>
<sequence>MSERAALYLRVSTSEGKQTEENQRRELRKFAQEEGYELVGEYVDHESGRKGRNEREAFDQMFEAAENREFDVLVFWSLDRFSREGIRKTIAYLQQLDSLSVGFRSYTEPYLNTDDELVSHILLSVLSYFAEYEAKKISRRTKAGIERAREEGKQIGRPSKFNEHKGEITKMIEEGASKAEMSRQTDLAWSTVDRYVERIETE</sequence>
<keyword evidence="2" id="KW-0233">DNA recombination</keyword>
<dbReference type="EMBL" id="JANUBB010000025">
    <property type="protein sequence ID" value="MCS3953396.1"/>
    <property type="molecule type" value="Genomic_DNA"/>
</dbReference>
<dbReference type="InterPro" id="IPR006119">
    <property type="entry name" value="Resolv_N"/>
</dbReference>
<dbReference type="SUPFAM" id="SSF53041">
    <property type="entry name" value="Resolvase-like"/>
    <property type="match status" value="1"/>
</dbReference>